<name>F0RRL1_SPHGB</name>
<sequence length="68" mass="7935">MDGYRLTSFSEIEGVDEDYLKYEIMKSHEKPSLLHCLGARIKDYLMQFWVVTFGITTIAKSSNEEHTM</sequence>
<dbReference type="KEGG" id="sbu:SpiBuddy_2457"/>
<evidence type="ECO:0000313" key="1">
    <source>
        <dbReference type="EMBL" id="ADY14270.1"/>
    </source>
</evidence>
<dbReference type="Proteomes" id="UP000008466">
    <property type="component" value="Chromosome"/>
</dbReference>
<organism evidence="1 2">
    <name type="scientific">Sphaerochaeta globosa (strain ATCC BAA-1886 / DSM 22777 / Buddy)</name>
    <name type="common">Spirochaeta sp. (strain Buddy)</name>
    <dbReference type="NCBI Taxonomy" id="158189"/>
    <lineage>
        <taxon>Bacteria</taxon>
        <taxon>Pseudomonadati</taxon>
        <taxon>Spirochaetota</taxon>
        <taxon>Spirochaetia</taxon>
        <taxon>Spirochaetales</taxon>
        <taxon>Sphaerochaetaceae</taxon>
        <taxon>Sphaerochaeta</taxon>
    </lineage>
</organism>
<reference evidence="2" key="1">
    <citation type="submission" date="2011-02" db="EMBL/GenBank/DDBJ databases">
        <title>Complete sequence of Spirochaeta sp. Buddy.</title>
        <authorList>
            <person name="Lucas S."/>
            <person name="Copeland A."/>
            <person name="Lapidus A."/>
            <person name="Cheng J.-F."/>
            <person name="Goodwin L."/>
            <person name="Pitluck S."/>
            <person name="Zeytun A."/>
            <person name="Detter J.C."/>
            <person name="Han C."/>
            <person name="Tapia R."/>
            <person name="Land M."/>
            <person name="Hauser L."/>
            <person name="Kyrpides N."/>
            <person name="Ivanova N."/>
            <person name="Mikhailova N."/>
            <person name="Pagani I."/>
            <person name="Ritalahti K.M."/>
            <person name="Loeffler F.E."/>
            <person name="Woyke T."/>
        </authorList>
    </citation>
    <scope>NUCLEOTIDE SEQUENCE [LARGE SCALE GENOMIC DNA]</scope>
    <source>
        <strain evidence="2">ATCC BAA-1886 / DSM 22777 / Buddy</strain>
    </source>
</reference>
<dbReference type="AlphaFoldDB" id="F0RRL1"/>
<evidence type="ECO:0000313" key="2">
    <source>
        <dbReference type="Proteomes" id="UP000008466"/>
    </source>
</evidence>
<proteinExistence type="predicted"/>
<dbReference type="EMBL" id="CP002541">
    <property type="protein sequence ID" value="ADY14270.1"/>
    <property type="molecule type" value="Genomic_DNA"/>
</dbReference>
<dbReference type="HOGENOM" id="CLU_2791786_0_0_12"/>
<keyword evidence="2" id="KW-1185">Reference proteome</keyword>
<protein>
    <submittedName>
        <fullName evidence="1">Uncharacterized protein</fullName>
    </submittedName>
</protein>
<dbReference type="STRING" id="158189.SpiBuddy_2457"/>
<accession>F0RRL1</accession>
<gene>
    <name evidence="1" type="ordered locus">SpiBuddy_2457</name>
</gene>